<gene>
    <name evidence="1" type="ORF">GCM10010994_57820</name>
</gene>
<organism evidence="1 2">
    <name type="scientific">Chelatococcus reniformis</name>
    <dbReference type="NCBI Taxonomy" id="1494448"/>
    <lineage>
        <taxon>Bacteria</taxon>
        <taxon>Pseudomonadati</taxon>
        <taxon>Pseudomonadota</taxon>
        <taxon>Alphaproteobacteria</taxon>
        <taxon>Hyphomicrobiales</taxon>
        <taxon>Chelatococcaceae</taxon>
        <taxon>Chelatococcus</taxon>
    </lineage>
</organism>
<evidence type="ECO:0000313" key="1">
    <source>
        <dbReference type="EMBL" id="GGC92427.1"/>
    </source>
</evidence>
<comment type="caution">
    <text evidence="1">The sequence shown here is derived from an EMBL/GenBank/DDBJ whole genome shotgun (WGS) entry which is preliminary data.</text>
</comment>
<evidence type="ECO:0000313" key="2">
    <source>
        <dbReference type="Proteomes" id="UP000637002"/>
    </source>
</evidence>
<accession>A0A916XRH4</accession>
<reference evidence="1" key="1">
    <citation type="journal article" date="2014" name="Int. J. Syst. Evol. Microbiol.">
        <title>Complete genome sequence of Corynebacterium casei LMG S-19264T (=DSM 44701T), isolated from a smear-ripened cheese.</title>
        <authorList>
            <consortium name="US DOE Joint Genome Institute (JGI-PGF)"/>
            <person name="Walter F."/>
            <person name="Albersmeier A."/>
            <person name="Kalinowski J."/>
            <person name="Ruckert C."/>
        </authorList>
    </citation>
    <scope>NUCLEOTIDE SEQUENCE</scope>
    <source>
        <strain evidence="1">CGMCC 1.12919</strain>
    </source>
</reference>
<dbReference type="RefSeq" id="WP_188612647.1">
    <property type="nucleotide sequence ID" value="NZ_BMGG01000012.1"/>
</dbReference>
<sequence>MLMCSRASQGGAARVLEVAGAAREMPLAAMAEGSHGLALRAWRGRSGKRYVVSVYPLDDADSDYAGALLLAVSRDADGSRRLMEARESSDLAFTGYNGRWLAAMRNRGANELHVHLLAANHEARRRTMVDLGS</sequence>
<dbReference type="Proteomes" id="UP000637002">
    <property type="component" value="Unassembled WGS sequence"/>
</dbReference>
<reference evidence="1" key="2">
    <citation type="submission" date="2020-09" db="EMBL/GenBank/DDBJ databases">
        <authorList>
            <person name="Sun Q."/>
            <person name="Zhou Y."/>
        </authorList>
    </citation>
    <scope>NUCLEOTIDE SEQUENCE</scope>
    <source>
        <strain evidence="1">CGMCC 1.12919</strain>
    </source>
</reference>
<name>A0A916XRH4_9HYPH</name>
<keyword evidence="2" id="KW-1185">Reference proteome</keyword>
<proteinExistence type="predicted"/>
<dbReference type="AlphaFoldDB" id="A0A916XRH4"/>
<protein>
    <submittedName>
        <fullName evidence="1">Uncharacterized protein</fullName>
    </submittedName>
</protein>
<dbReference type="EMBL" id="BMGG01000012">
    <property type="protein sequence ID" value="GGC92427.1"/>
    <property type="molecule type" value="Genomic_DNA"/>
</dbReference>